<dbReference type="EMBL" id="MHQJ01000024">
    <property type="protein sequence ID" value="OHA01135.1"/>
    <property type="molecule type" value="Genomic_DNA"/>
</dbReference>
<dbReference type="SUPFAM" id="SSF50346">
    <property type="entry name" value="PRC-barrel domain"/>
    <property type="match status" value="1"/>
</dbReference>
<dbReference type="InterPro" id="IPR027275">
    <property type="entry name" value="PRC-brl_dom"/>
</dbReference>
<dbReference type="PANTHER" id="PTHR38137:SF2">
    <property type="entry name" value="PRC-BARREL DOMAIN-CONTAINING PROTEIN"/>
    <property type="match status" value="1"/>
</dbReference>
<evidence type="ECO:0000313" key="2">
    <source>
        <dbReference type="EMBL" id="OHA01135.1"/>
    </source>
</evidence>
<comment type="caution">
    <text evidence="2">The sequence shown here is derived from an EMBL/GenBank/DDBJ whole genome shotgun (WGS) entry which is preliminary data.</text>
</comment>
<gene>
    <name evidence="2" type="ORF">A3C11_02980</name>
</gene>
<evidence type="ECO:0000259" key="1">
    <source>
        <dbReference type="Pfam" id="PF05239"/>
    </source>
</evidence>
<dbReference type="Proteomes" id="UP000177362">
    <property type="component" value="Unassembled WGS sequence"/>
</dbReference>
<feature type="domain" description="PRC-barrel" evidence="1">
    <location>
        <begin position="8"/>
        <end position="80"/>
    </location>
</feature>
<dbReference type="AlphaFoldDB" id="A0A1G2KP20"/>
<organism evidence="2 3">
    <name type="scientific">Candidatus Sungbacteria bacterium RIFCSPHIGHO2_02_FULL_49_12</name>
    <dbReference type="NCBI Taxonomy" id="1802271"/>
    <lineage>
        <taxon>Bacteria</taxon>
        <taxon>Candidatus Sungiibacteriota</taxon>
    </lineage>
</organism>
<dbReference type="InterPro" id="IPR011033">
    <property type="entry name" value="PRC_barrel-like_sf"/>
</dbReference>
<name>A0A1G2KP20_9BACT</name>
<dbReference type="Pfam" id="PF05239">
    <property type="entry name" value="PRC"/>
    <property type="match status" value="1"/>
</dbReference>
<evidence type="ECO:0000313" key="3">
    <source>
        <dbReference type="Proteomes" id="UP000177362"/>
    </source>
</evidence>
<sequence>MVKYAIAKQLAGKRVITTDGEELGRVIDLDVNELTGKLESVLLEPNPESSMAARARASGGVIAIPYSSVLDVKDVMVVDRRNLGAAEQSEQF</sequence>
<dbReference type="PANTHER" id="PTHR38137">
    <property type="entry name" value="PRC-BARREL DOMAIN PROTEIN"/>
    <property type="match status" value="1"/>
</dbReference>
<dbReference type="Gene3D" id="2.30.30.240">
    <property type="entry name" value="PRC-barrel domain"/>
    <property type="match status" value="1"/>
</dbReference>
<proteinExistence type="predicted"/>
<reference evidence="2 3" key="1">
    <citation type="journal article" date="2016" name="Nat. Commun.">
        <title>Thousands of microbial genomes shed light on interconnected biogeochemical processes in an aquifer system.</title>
        <authorList>
            <person name="Anantharaman K."/>
            <person name="Brown C.T."/>
            <person name="Hug L.A."/>
            <person name="Sharon I."/>
            <person name="Castelle C.J."/>
            <person name="Probst A.J."/>
            <person name="Thomas B.C."/>
            <person name="Singh A."/>
            <person name="Wilkins M.J."/>
            <person name="Karaoz U."/>
            <person name="Brodie E.L."/>
            <person name="Williams K.H."/>
            <person name="Hubbard S.S."/>
            <person name="Banfield J.F."/>
        </authorList>
    </citation>
    <scope>NUCLEOTIDE SEQUENCE [LARGE SCALE GENOMIC DNA]</scope>
</reference>
<accession>A0A1G2KP20</accession>
<protein>
    <recommendedName>
        <fullName evidence="1">PRC-barrel domain-containing protein</fullName>
    </recommendedName>
</protein>